<name>A0A8J2PQB4_9HEXA</name>
<keyword evidence="2 3" id="KW-0663">Pyridoxal phosphate</keyword>
<evidence type="ECO:0000313" key="6">
    <source>
        <dbReference type="Proteomes" id="UP000708208"/>
    </source>
</evidence>
<comment type="similarity">
    <text evidence="3">Belongs to the trans-sulfuration enzymes family.</text>
</comment>
<evidence type="ECO:0000256" key="3">
    <source>
        <dbReference type="RuleBase" id="RU362118"/>
    </source>
</evidence>
<protein>
    <submittedName>
        <fullName evidence="5">Uncharacterized protein</fullName>
    </submittedName>
</protein>
<evidence type="ECO:0000313" key="5">
    <source>
        <dbReference type="EMBL" id="CAG7832290.1"/>
    </source>
</evidence>
<reference evidence="5" key="1">
    <citation type="submission" date="2021-06" db="EMBL/GenBank/DDBJ databases">
        <authorList>
            <person name="Hodson N. C."/>
            <person name="Mongue J. A."/>
            <person name="Jaron S. K."/>
        </authorList>
    </citation>
    <scope>NUCLEOTIDE SEQUENCE</scope>
</reference>
<comment type="cofactor">
    <cofactor evidence="1 3">
        <name>pyridoxal 5'-phosphate</name>
        <dbReference type="ChEBI" id="CHEBI:597326"/>
    </cofactor>
</comment>
<dbReference type="GO" id="GO:0030170">
    <property type="term" value="F:pyridoxal phosphate binding"/>
    <property type="evidence" value="ECO:0007669"/>
    <property type="project" value="InterPro"/>
</dbReference>
<proteinExistence type="inferred from homology"/>
<dbReference type="AlphaFoldDB" id="A0A8J2PQB4"/>
<dbReference type="Pfam" id="PF01053">
    <property type="entry name" value="Cys_Met_Meta_PP"/>
    <property type="match status" value="1"/>
</dbReference>
<keyword evidence="6" id="KW-1185">Reference proteome</keyword>
<dbReference type="GO" id="GO:0019346">
    <property type="term" value="P:transsulfuration"/>
    <property type="evidence" value="ECO:0007669"/>
    <property type="project" value="InterPro"/>
</dbReference>
<gene>
    <name evidence="5" type="ORF">AFUS01_LOCUS41978</name>
</gene>
<evidence type="ECO:0000256" key="2">
    <source>
        <dbReference type="ARBA" id="ARBA00022898"/>
    </source>
</evidence>
<accession>A0A8J2PQB4</accession>
<feature type="region of interest" description="Disordered" evidence="4">
    <location>
        <begin position="1"/>
        <end position="22"/>
    </location>
</feature>
<dbReference type="EMBL" id="CAJVCH010564317">
    <property type="protein sequence ID" value="CAG7832290.1"/>
    <property type="molecule type" value="Genomic_DNA"/>
</dbReference>
<organism evidence="5 6">
    <name type="scientific">Allacma fusca</name>
    <dbReference type="NCBI Taxonomy" id="39272"/>
    <lineage>
        <taxon>Eukaryota</taxon>
        <taxon>Metazoa</taxon>
        <taxon>Ecdysozoa</taxon>
        <taxon>Arthropoda</taxon>
        <taxon>Hexapoda</taxon>
        <taxon>Collembola</taxon>
        <taxon>Symphypleona</taxon>
        <taxon>Sminthuridae</taxon>
        <taxon>Allacma</taxon>
    </lineage>
</organism>
<sequence>MKVLKLAPSLGGTESVASTPYHMSHHQIAPEVKIKMGITENL</sequence>
<feature type="non-terminal residue" evidence="5">
    <location>
        <position position="1"/>
    </location>
</feature>
<dbReference type="OrthoDB" id="3512640at2759"/>
<dbReference type="InterPro" id="IPR000277">
    <property type="entry name" value="Cys/Met-Metab_PyrdxlP-dep_enz"/>
</dbReference>
<dbReference type="Proteomes" id="UP000708208">
    <property type="component" value="Unassembled WGS sequence"/>
</dbReference>
<comment type="caution">
    <text evidence="5">The sequence shown here is derived from an EMBL/GenBank/DDBJ whole genome shotgun (WGS) entry which is preliminary data.</text>
</comment>
<evidence type="ECO:0000256" key="1">
    <source>
        <dbReference type="ARBA" id="ARBA00001933"/>
    </source>
</evidence>
<evidence type="ECO:0000256" key="4">
    <source>
        <dbReference type="SAM" id="MobiDB-lite"/>
    </source>
</evidence>